<dbReference type="InterPro" id="IPR005629">
    <property type="entry name" value="Skn1/Kre6/Sbg1"/>
</dbReference>
<dbReference type="GO" id="GO:0006078">
    <property type="term" value="P:(1-&gt;6)-beta-D-glucan biosynthetic process"/>
    <property type="evidence" value="ECO:0007669"/>
    <property type="project" value="TreeGrafter"/>
</dbReference>
<reference evidence="11 12" key="1">
    <citation type="submission" date="2019-01" db="EMBL/GenBank/DDBJ databases">
        <title>Draft genome sequences of three monokaryotic isolates of the white-rot basidiomycete fungus Dichomitus squalens.</title>
        <authorList>
            <consortium name="DOE Joint Genome Institute"/>
            <person name="Lopez S.C."/>
            <person name="Andreopoulos B."/>
            <person name="Pangilinan J."/>
            <person name="Lipzen A."/>
            <person name="Riley R."/>
            <person name="Ahrendt S."/>
            <person name="Ng V."/>
            <person name="Barry K."/>
            <person name="Daum C."/>
            <person name="Grigoriev I.V."/>
            <person name="Hilden K.S."/>
            <person name="Makela M.R."/>
            <person name="de Vries R.P."/>
        </authorList>
    </citation>
    <scope>NUCLEOTIDE SEQUENCE [LARGE SCALE GENOMIC DNA]</scope>
    <source>
        <strain evidence="11 12">CBS 464.89</strain>
    </source>
</reference>
<proteinExistence type="inferred from homology"/>
<evidence type="ECO:0000256" key="7">
    <source>
        <dbReference type="ARBA" id="ARBA00023180"/>
    </source>
</evidence>
<keyword evidence="5 9" id="KW-1133">Transmembrane helix</keyword>
<comment type="similarity">
    <text evidence="2">Belongs to the SKN1/KRE6 family.</text>
</comment>
<keyword evidence="6 9" id="KW-0472">Membrane</keyword>
<evidence type="ECO:0000256" key="1">
    <source>
        <dbReference type="ARBA" id="ARBA00004606"/>
    </source>
</evidence>
<evidence type="ECO:0000256" key="5">
    <source>
        <dbReference type="ARBA" id="ARBA00022989"/>
    </source>
</evidence>
<dbReference type="Gene3D" id="2.60.120.200">
    <property type="match status" value="2"/>
</dbReference>
<evidence type="ECO:0000313" key="11">
    <source>
        <dbReference type="EMBL" id="TBU63876.1"/>
    </source>
</evidence>
<name>A0A4Q9Q9Y4_9APHY</name>
<evidence type="ECO:0000256" key="2">
    <source>
        <dbReference type="ARBA" id="ARBA00010962"/>
    </source>
</evidence>
<protein>
    <submittedName>
        <fullName evidence="11">Glycoside hydrolase family 16 protein</fullName>
    </submittedName>
</protein>
<dbReference type="EMBL" id="ML145088">
    <property type="protein sequence ID" value="TBU63876.1"/>
    <property type="molecule type" value="Genomic_DNA"/>
</dbReference>
<dbReference type="FunFam" id="2.60.120.200:FF:000259">
    <property type="entry name" value="Chromosome 9, whole genome shotgun sequence"/>
    <property type="match status" value="1"/>
</dbReference>
<evidence type="ECO:0000256" key="4">
    <source>
        <dbReference type="ARBA" id="ARBA00022968"/>
    </source>
</evidence>
<dbReference type="InterPro" id="IPR000757">
    <property type="entry name" value="Beta-glucanase-like"/>
</dbReference>
<evidence type="ECO:0000256" key="8">
    <source>
        <dbReference type="ARBA" id="ARBA00023316"/>
    </source>
</evidence>
<dbReference type="PANTHER" id="PTHR31361:SF1">
    <property type="entry name" value="BETA-GLUCAN SYNTHESIS-ASSOCIATED PROTEIN KRE6-RELATED"/>
    <property type="match status" value="1"/>
</dbReference>
<dbReference type="GO" id="GO:0005789">
    <property type="term" value="C:endoplasmic reticulum membrane"/>
    <property type="evidence" value="ECO:0007669"/>
    <property type="project" value="TreeGrafter"/>
</dbReference>
<evidence type="ECO:0000256" key="3">
    <source>
        <dbReference type="ARBA" id="ARBA00022692"/>
    </source>
</evidence>
<gene>
    <name evidence="11" type="ORF">BD310DRAFT_944960</name>
</gene>
<evidence type="ECO:0000259" key="10">
    <source>
        <dbReference type="PROSITE" id="PS51762"/>
    </source>
</evidence>
<dbReference type="Pfam" id="PF03935">
    <property type="entry name" value="SKN1_KRE6_Sbg1"/>
    <property type="match status" value="1"/>
</dbReference>
<evidence type="ECO:0000313" key="12">
    <source>
        <dbReference type="Proteomes" id="UP000292082"/>
    </source>
</evidence>
<dbReference type="GO" id="GO:0031505">
    <property type="term" value="P:fungal-type cell wall organization"/>
    <property type="evidence" value="ECO:0007669"/>
    <property type="project" value="TreeGrafter"/>
</dbReference>
<dbReference type="PANTHER" id="PTHR31361">
    <property type="entry name" value="BETA-GLUCAN SYNTHESIS-ASSOCIATED PROTEIN KRE6-RELATED"/>
    <property type="match status" value="1"/>
</dbReference>
<keyword evidence="8" id="KW-0961">Cell wall biogenesis/degradation</keyword>
<keyword evidence="3 9" id="KW-0812">Transmembrane</keyword>
<evidence type="ECO:0000256" key="6">
    <source>
        <dbReference type="ARBA" id="ARBA00023136"/>
    </source>
</evidence>
<dbReference type="GO" id="GO:0015926">
    <property type="term" value="F:glucosidase activity"/>
    <property type="evidence" value="ECO:0007669"/>
    <property type="project" value="TreeGrafter"/>
</dbReference>
<keyword evidence="7" id="KW-0325">Glycoprotein</keyword>
<dbReference type="GO" id="GO:0005886">
    <property type="term" value="C:plasma membrane"/>
    <property type="evidence" value="ECO:0007669"/>
    <property type="project" value="TreeGrafter"/>
</dbReference>
<dbReference type="PROSITE" id="PS51762">
    <property type="entry name" value="GH16_2"/>
    <property type="match status" value="1"/>
</dbReference>
<accession>A0A4Q9Q9Y4</accession>
<feature type="transmembrane region" description="Helical" evidence="9">
    <location>
        <begin position="6"/>
        <end position="27"/>
    </location>
</feature>
<keyword evidence="11" id="KW-0378">Hydrolase</keyword>
<keyword evidence="4" id="KW-0735">Signal-anchor</keyword>
<comment type="subcellular location">
    <subcellularLocation>
        <location evidence="1">Membrane</location>
        <topology evidence="1">Single-pass type II membrane protein</topology>
    </subcellularLocation>
</comment>
<dbReference type="InterPro" id="IPR013320">
    <property type="entry name" value="ConA-like_dom_sf"/>
</dbReference>
<dbReference type="Proteomes" id="UP000292082">
    <property type="component" value="Unassembled WGS sequence"/>
</dbReference>
<sequence>MNLSCIIILGAGIIALFVGYPLITYFAKSPQSTLGGFGLGGINASGQVPDIPGIRGLIDRDTPQEARTRVDYVTGQTWQLVFSDEFNQEGRTFYPGDGPYWEAVDLHYWATDNLEWYDPKAITTRNGSLEITLTEEQNHGLNYTGGMMATWNKFCFTGGLVEVSVVLPGSNNVKGLWPAIWAMGNLGRAGYGASLDGMWSYTYDACDIGTVANQTFNGQPVAATVDNDRDYDGALSYLPGQRLSRCTCPGESHPGPVHSNGEYVGRSAPEIDMFEAQIGGTPEGAAAGVSQSGQWAPFNINYVWNNSSDNLIIANASKSVLNSYKGGIYQQATSVITATNQEGYELNGRQYSVYAFQYKPGFGDAYIAWVTDGQLAWALRQPGMGPDAVAEISDRPVPQEPMYLIMNLGISKKFGDVDFAHIQFPTRMRVDYVRVYQDPSAINIGCNPPDFPTAAYIEECVEAYNNPNLTTWVDDYKRQFPKNKFLGECRERIARTSIAY</sequence>
<keyword evidence="12" id="KW-1185">Reference proteome</keyword>
<feature type="domain" description="GH16" evidence="10">
    <location>
        <begin position="71"/>
        <end position="441"/>
    </location>
</feature>
<organism evidence="11 12">
    <name type="scientific">Dichomitus squalens</name>
    <dbReference type="NCBI Taxonomy" id="114155"/>
    <lineage>
        <taxon>Eukaryota</taxon>
        <taxon>Fungi</taxon>
        <taxon>Dikarya</taxon>
        <taxon>Basidiomycota</taxon>
        <taxon>Agaricomycotina</taxon>
        <taxon>Agaricomycetes</taxon>
        <taxon>Polyporales</taxon>
        <taxon>Polyporaceae</taxon>
        <taxon>Dichomitus</taxon>
    </lineage>
</organism>
<dbReference type="SUPFAM" id="SSF49899">
    <property type="entry name" value="Concanavalin A-like lectins/glucanases"/>
    <property type="match status" value="1"/>
</dbReference>
<dbReference type="AlphaFoldDB" id="A0A4Q9Q9Y4"/>
<evidence type="ECO:0000256" key="9">
    <source>
        <dbReference type="SAM" id="Phobius"/>
    </source>
</evidence>